<name>A0A4P9WFP3_9FUNG</name>
<reference evidence="4" key="1">
    <citation type="journal article" date="2018" name="Nat. Microbiol.">
        <title>Leveraging single-cell genomics to expand the fungal tree of life.</title>
        <authorList>
            <person name="Ahrendt S.R."/>
            <person name="Quandt C.A."/>
            <person name="Ciobanu D."/>
            <person name="Clum A."/>
            <person name="Salamov A."/>
            <person name="Andreopoulos B."/>
            <person name="Cheng J.F."/>
            <person name="Woyke T."/>
            <person name="Pelin A."/>
            <person name="Henrissat B."/>
            <person name="Reynolds N.K."/>
            <person name="Benny G.L."/>
            <person name="Smith M.E."/>
            <person name="James T.Y."/>
            <person name="Grigoriev I.V."/>
        </authorList>
    </citation>
    <scope>NUCLEOTIDE SEQUENCE [LARGE SCALE GENOMIC DNA]</scope>
</reference>
<organism evidence="3 4">
    <name type="scientific">Blyttiomyces helicus</name>
    <dbReference type="NCBI Taxonomy" id="388810"/>
    <lineage>
        <taxon>Eukaryota</taxon>
        <taxon>Fungi</taxon>
        <taxon>Fungi incertae sedis</taxon>
        <taxon>Chytridiomycota</taxon>
        <taxon>Chytridiomycota incertae sedis</taxon>
        <taxon>Chytridiomycetes</taxon>
        <taxon>Chytridiomycetes incertae sedis</taxon>
        <taxon>Blyttiomyces</taxon>
    </lineage>
</organism>
<evidence type="ECO:0000313" key="4">
    <source>
        <dbReference type="Proteomes" id="UP000269721"/>
    </source>
</evidence>
<sequence length="213" mass="22696">MLTILTTILALSSILPGAVFAAPTPSALSRRQGASGTYGTDGSYSTTEYEWIFVGPTEYSTYNSVSTYTSGSTPYTLVSTDYPGYSGNKIFTCAVLFEDSTWSIGWFDPTITFACVAVHNGVEVIVDGSSQYSTCKSYFLTIETGYTASWISYSDLSSSYCPVYAPDQITEVAEVCLPLTGTYSSSSSSYPGGSSYSGSSSSGHHIVRKNARA</sequence>
<evidence type="ECO:0000256" key="2">
    <source>
        <dbReference type="SAM" id="SignalP"/>
    </source>
</evidence>
<feature type="chain" id="PRO_5020509053" description="Ig-like domain-containing protein" evidence="2">
    <location>
        <begin position="22"/>
        <end position="213"/>
    </location>
</feature>
<accession>A0A4P9WFP3</accession>
<protein>
    <recommendedName>
        <fullName evidence="5">Ig-like domain-containing protein</fullName>
    </recommendedName>
</protein>
<evidence type="ECO:0008006" key="5">
    <source>
        <dbReference type="Google" id="ProtNLM"/>
    </source>
</evidence>
<dbReference type="EMBL" id="KZ995434">
    <property type="protein sequence ID" value="RKO90685.1"/>
    <property type="molecule type" value="Genomic_DNA"/>
</dbReference>
<evidence type="ECO:0000256" key="1">
    <source>
        <dbReference type="SAM" id="MobiDB-lite"/>
    </source>
</evidence>
<gene>
    <name evidence="3" type="ORF">BDK51DRAFT_44955</name>
</gene>
<feature type="region of interest" description="Disordered" evidence="1">
    <location>
        <begin position="183"/>
        <end position="213"/>
    </location>
</feature>
<proteinExistence type="predicted"/>
<keyword evidence="2" id="KW-0732">Signal</keyword>
<dbReference type="AlphaFoldDB" id="A0A4P9WFP3"/>
<evidence type="ECO:0000313" key="3">
    <source>
        <dbReference type="EMBL" id="RKO90685.1"/>
    </source>
</evidence>
<feature type="compositionally biased region" description="Low complexity" evidence="1">
    <location>
        <begin position="183"/>
        <end position="203"/>
    </location>
</feature>
<keyword evidence="4" id="KW-1185">Reference proteome</keyword>
<feature type="signal peptide" evidence="2">
    <location>
        <begin position="1"/>
        <end position="21"/>
    </location>
</feature>
<dbReference type="Proteomes" id="UP000269721">
    <property type="component" value="Unassembled WGS sequence"/>
</dbReference>